<accession>A0AAE0LSV8</accession>
<dbReference type="PANTHER" id="PTHR23253:SF9">
    <property type="entry name" value="EUKARYOTIC TRANSLATION INITIATION FACTOR 4 GAMMA 2"/>
    <property type="match status" value="1"/>
</dbReference>
<proteinExistence type="inferred from homology"/>
<protein>
    <recommendedName>
        <fullName evidence="9">MIF4G domain-containing protein</fullName>
    </recommendedName>
</protein>
<feature type="compositionally biased region" description="Low complexity" evidence="8">
    <location>
        <begin position="76"/>
        <end position="87"/>
    </location>
</feature>
<feature type="compositionally biased region" description="Polar residues" evidence="8">
    <location>
        <begin position="56"/>
        <end position="67"/>
    </location>
</feature>
<feature type="compositionally biased region" description="Polar residues" evidence="8">
    <location>
        <begin position="1031"/>
        <end position="1046"/>
    </location>
</feature>
<dbReference type="GO" id="GO:0003729">
    <property type="term" value="F:mRNA binding"/>
    <property type="evidence" value="ECO:0007669"/>
    <property type="project" value="TreeGrafter"/>
</dbReference>
<gene>
    <name evidence="10" type="ORF">B0H64DRAFT_374392</name>
</gene>
<dbReference type="Pfam" id="PF02854">
    <property type="entry name" value="MIF4G"/>
    <property type="match status" value="1"/>
</dbReference>
<dbReference type="FunFam" id="1.25.40.180:FF:000020">
    <property type="entry name" value="Eukaryotic translation initiation factor subunit"/>
    <property type="match status" value="1"/>
</dbReference>
<feature type="region of interest" description="Disordered" evidence="8">
    <location>
        <begin position="983"/>
        <end position="1100"/>
    </location>
</feature>
<dbReference type="Proteomes" id="UP001278766">
    <property type="component" value="Unassembled WGS sequence"/>
</dbReference>
<dbReference type="RefSeq" id="XP_062659796.1">
    <property type="nucleotide sequence ID" value="XM_062802330.1"/>
</dbReference>
<dbReference type="Gene3D" id="1.20.970.30">
    <property type="entry name" value="eIF4G, eIF4E-binding domain"/>
    <property type="match status" value="1"/>
</dbReference>
<dbReference type="GeneID" id="87839278"/>
<feature type="compositionally biased region" description="Basic and acidic residues" evidence="8">
    <location>
        <begin position="750"/>
        <end position="759"/>
    </location>
</feature>
<feature type="compositionally biased region" description="Pro residues" evidence="8">
    <location>
        <begin position="602"/>
        <end position="612"/>
    </location>
</feature>
<feature type="region of interest" description="Disordered" evidence="8">
    <location>
        <begin position="1408"/>
        <end position="1576"/>
    </location>
</feature>
<feature type="compositionally biased region" description="Polar residues" evidence="8">
    <location>
        <begin position="520"/>
        <end position="539"/>
    </location>
</feature>
<feature type="compositionally biased region" description="Low complexity" evidence="8">
    <location>
        <begin position="540"/>
        <end position="564"/>
    </location>
</feature>
<feature type="compositionally biased region" description="Polar residues" evidence="8">
    <location>
        <begin position="382"/>
        <end position="392"/>
    </location>
</feature>
<evidence type="ECO:0000256" key="3">
    <source>
        <dbReference type="ARBA" id="ARBA00022490"/>
    </source>
</evidence>
<dbReference type="PANTHER" id="PTHR23253">
    <property type="entry name" value="EUKARYOTIC TRANSLATION INITIATION FACTOR 4 GAMMA"/>
    <property type="match status" value="1"/>
</dbReference>
<keyword evidence="7" id="KW-0648">Protein biosynthesis</keyword>
<feature type="compositionally biased region" description="Gly residues" evidence="8">
    <location>
        <begin position="231"/>
        <end position="252"/>
    </location>
</feature>
<evidence type="ECO:0000256" key="8">
    <source>
        <dbReference type="SAM" id="MobiDB-lite"/>
    </source>
</evidence>
<keyword evidence="5" id="KW-0597">Phosphoprotein</keyword>
<dbReference type="Gene3D" id="1.25.40.180">
    <property type="match status" value="1"/>
</dbReference>
<dbReference type="GO" id="GO:0003743">
    <property type="term" value="F:translation initiation factor activity"/>
    <property type="evidence" value="ECO:0007669"/>
    <property type="project" value="UniProtKB-KW"/>
</dbReference>
<feature type="compositionally biased region" description="Low complexity" evidence="8">
    <location>
        <begin position="1"/>
        <end position="18"/>
    </location>
</feature>
<feature type="compositionally biased region" description="Gly residues" evidence="8">
    <location>
        <begin position="1053"/>
        <end position="1063"/>
    </location>
</feature>
<keyword evidence="11" id="KW-1185">Reference proteome</keyword>
<dbReference type="GO" id="GO:0010494">
    <property type="term" value="C:cytoplasmic stress granule"/>
    <property type="evidence" value="ECO:0007669"/>
    <property type="project" value="UniProtKB-ARBA"/>
</dbReference>
<feature type="compositionally biased region" description="Polar residues" evidence="8">
    <location>
        <begin position="347"/>
        <end position="356"/>
    </location>
</feature>
<evidence type="ECO:0000256" key="7">
    <source>
        <dbReference type="ARBA" id="ARBA00022917"/>
    </source>
</evidence>
<feature type="compositionally biased region" description="Basic and acidic residues" evidence="8">
    <location>
        <begin position="816"/>
        <end position="848"/>
    </location>
</feature>
<feature type="compositionally biased region" description="Basic and acidic residues" evidence="8">
    <location>
        <begin position="772"/>
        <end position="809"/>
    </location>
</feature>
<organism evidence="10 11">
    <name type="scientific">Chaetomium fimeti</name>
    <dbReference type="NCBI Taxonomy" id="1854472"/>
    <lineage>
        <taxon>Eukaryota</taxon>
        <taxon>Fungi</taxon>
        <taxon>Dikarya</taxon>
        <taxon>Ascomycota</taxon>
        <taxon>Pezizomycotina</taxon>
        <taxon>Sordariomycetes</taxon>
        <taxon>Sordariomycetidae</taxon>
        <taxon>Sordariales</taxon>
        <taxon>Chaetomiaceae</taxon>
        <taxon>Chaetomium</taxon>
    </lineage>
</organism>
<evidence type="ECO:0000259" key="9">
    <source>
        <dbReference type="SMART" id="SM00543"/>
    </source>
</evidence>
<dbReference type="SMART" id="SM00543">
    <property type="entry name" value="MIF4G"/>
    <property type="match status" value="1"/>
</dbReference>
<feature type="compositionally biased region" description="Low complexity" evidence="8">
    <location>
        <begin position="1552"/>
        <end position="1561"/>
    </location>
</feature>
<feature type="region of interest" description="Disordered" evidence="8">
    <location>
        <begin position="138"/>
        <end position="256"/>
    </location>
</feature>
<comment type="subcellular location">
    <subcellularLocation>
        <location evidence="1">Cytoplasm</location>
    </subcellularLocation>
</comment>
<feature type="compositionally biased region" description="Low complexity" evidence="8">
    <location>
        <begin position="144"/>
        <end position="160"/>
    </location>
</feature>
<dbReference type="FunFam" id="1.20.970.30:FF:000001">
    <property type="entry name" value="Eukaryotic translation initiation factor subunit eIF-4F, putative"/>
    <property type="match status" value="1"/>
</dbReference>
<keyword evidence="4" id="KW-0396">Initiation factor</keyword>
<dbReference type="InterPro" id="IPR016024">
    <property type="entry name" value="ARM-type_fold"/>
</dbReference>
<dbReference type="InterPro" id="IPR036211">
    <property type="entry name" value="eIF4G_eIF4E-bd_sf"/>
</dbReference>
<keyword evidence="6" id="KW-0694">RNA-binding</keyword>
<feature type="compositionally biased region" description="Low complexity" evidence="8">
    <location>
        <begin position="1417"/>
        <end position="1427"/>
    </location>
</feature>
<dbReference type="InterPro" id="IPR022745">
    <property type="entry name" value="eIF4G1_eIF4E-bd"/>
</dbReference>
<feature type="region of interest" description="Disordered" evidence="8">
    <location>
        <begin position="507"/>
        <end position="890"/>
    </location>
</feature>
<feature type="region of interest" description="Disordered" evidence="8">
    <location>
        <begin position="1"/>
        <end position="87"/>
    </location>
</feature>
<name>A0AAE0LSV8_9PEZI</name>
<evidence type="ECO:0000256" key="1">
    <source>
        <dbReference type="ARBA" id="ARBA00004496"/>
    </source>
</evidence>
<feature type="compositionally biased region" description="Basic and acidic residues" evidence="8">
    <location>
        <begin position="865"/>
        <end position="875"/>
    </location>
</feature>
<feature type="compositionally biased region" description="Polar residues" evidence="8">
    <location>
        <begin position="1449"/>
        <end position="1462"/>
    </location>
</feature>
<evidence type="ECO:0000256" key="4">
    <source>
        <dbReference type="ARBA" id="ARBA00022540"/>
    </source>
</evidence>
<feature type="compositionally biased region" description="Polar residues" evidence="8">
    <location>
        <begin position="1472"/>
        <end position="1498"/>
    </location>
</feature>
<feature type="region of interest" description="Disordered" evidence="8">
    <location>
        <begin position="347"/>
        <end position="428"/>
    </location>
</feature>
<dbReference type="Pfam" id="PF12152">
    <property type="entry name" value="eIF_4G1"/>
    <property type="match status" value="1"/>
</dbReference>
<reference evidence="10" key="1">
    <citation type="journal article" date="2023" name="Mol. Phylogenet. Evol.">
        <title>Genome-scale phylogeny and comparative genomics of the fungal order Sordariales.</title>
        <authorList>
            <person name="Hensen N."/>
            <person name="Bonometti L."/>
            <person name="Westerberg I."/>
            <person name="Brannstrom I.O."/>
            <person name="Guillou S."/>
            <person name="Cros-Aarteil S."/>
            <person name="Calhoun S."/>
            <person name="Haridas S."/>
            <person name="Kuo A."/>
            <person name="Mondo S."/>
            <person name="Pangilinan J."/>
            <person name="Riley R."/>
            <person name="LaButti K."/>
            <person name="Andreopoulos B."/>
            <person name="Lipzen A."/>
            <person name="Chen C."/>
            <person name="Yan M."/>
            <person name="Daum C."/>
            <person name="Ng V."/>
            <person name="Clum A."/>
            <person name="Steindorff A."/>
            <person name="Ohm R.A."/>
            <person name="Martin F."/>
            <person name="Silar P."/>
            <person name="Natvig D.O."/>
            <person name="Lalanne C."/>
            <person name="Gautier V."/>
            <person name="Ament-Velasquez S.L."/>
            <person name="Kruys A."/>
            <person name="Hutchinson M.I."/>
            <person name="Powell A.J."/>
            <person name="Barry K."/>
            <person name="Miller A.N."/>
            <person name="Grigoriev I.V."/>
            <person name="Debuchy R."/>
            <person name="Gladieux P."/>
            <person name="Hiltunen Thoren M."/>
            <person name="Johannesson H."/>
        </authorList>
    </citation>
    <scope>NUCLEOTIDE SEQUENCE</scope>
    <source>
        <strain evidence="10">CBS 168.71</strain>
    </source>
</reference>
<evidence type="ECO:0000313" key="10">
    <source>
        <dbReference type="EMBL" id="KAK3296282.1"/>
    </source>
</evidence>
<dbReference type="InterPro" id="IPR003890">
    <property type="entry name" value="MIF4G-like_typ-3"/>
</dbReference>
<evidence type="ECO:0000313" key="11">
    <source>
        <dbReference type="Proteomes" id="UP001278766"/>
    </source>
</evidence>
<dbReference type="EMBL" id="JAUEPN010000004">
    <property type="protein sequence ID" value="KAK3296282.1"/>
    <property type="molecule type" value="Genomic_DNA"/>
</dbReference>
<feature type="compositionally biased region" description="Gly residues" evidence="8">
    <location>
        <begin position="1435"/>
        <end position="1445"/>
    </location>
</feature>
<feature type="compositionally biased region" description="Low complexity" evidence="8">
    <location>
        <begin position="1006"/>
        <end position="1017"/>
    </location>
</feature>
<evidence type="ECO:0000256" key="5">
    <source>
        <dbReference type="ARBA" id="ARBA00022553"/>
    </source>
</evidence>
<feature type="compositionally biased region" description="Basic and acidic residues" evidence="8">
    <location>
        <begin position="656"/>
        <end position="742"/>
    </location>
</feature>
<comment type="similarity">
    <text evidence="2">Belongs to the eukaryotic initiation factor 4G family.</text>
</comment>
<dbReference type="GO" id="GO:0016281">
    <property type="term" value="C:eukaryotic translation initiation factor 4F complex"/>
    <property type="evidence" value="ECO:0007669"/>
    <property type="project" value="TreeGrafter"/>
</dbReference>
<reference evidence="10" key="2">
    <citation type="submission" date="2023-06" db="EMBL/GenBank/DDBJ databases">
        <authorList>
            <consortium name="Lawrence Berkeley National Laboratory"/>
            <person name="Haridas S."/>
            <person name="Hensen N."/>
            <person name="Bonometti L."/>
            <person name="Westerberg I."/>
            <person name="Brannstrom I.O."/>
            <person name="Guillou S."/>
            <person name="Cros-Aarteil S."/>
            <person name="Calhoun S."/>
            <person name="Kuo A."/>
            <person name="Mondo S."/>
            <person name="Pangilinan J."/>
            <person name="Riley R."/>
            <person name="Labutti K."/>
            <person name="Andreopoulos B."/>
            <person name="Lipzen A."/>
            <person name="Chen C."/>
            <person name="Yanf M."/>
            <person name="Daum C."/>
            <person name="Ng V."/>
            <person name="Clum A."/>
            <person name="Steindorff A."/>
            <person name="Ohm R."/>
            <person name="Martin F."/>
            <person name="Silar P."/>
            <person name="Natvig D."/>
            <person name="Lalanne C."/>
            <person name="Gautier V."/>
            <person name="Ament-Velasquez S.L."/>
            <person name="Kruys A."/>
            <person name="Hutchinson M.I."/>
            <person name="Powell A.J."/>
            <person name="Barry K."/>
            <person name="Miller A.N."/>
            <person name="Grigoriev I.V."/>
            <person name="Debuchy R."/>
            <person name="Gladieux P."/>
            <person name="Thoren M.H."/>
            <person name="Johannesson H."/>
        </authorList>
    </citation>
    <scope>NUCLEOTIDE SEQUENCE</scope>
    <source>
        <strain evidence="10">CBS 168.71</strain>
    </source>
</reference>
<dbReference type="SUPFAM" id="SSF101489">
    <property type="entry name" value="Eukaryotic initiation factor 4f subunit eIF4g, eIF4e-binding domain"/>
    <property type="match status" value="1"/>
</dbReference>
<sequence length="1576" mass="166792">MTSTASQQNQNPAQTPAASVATPSYASAAGANKKPTSSPRSAAGPHPPVVVGSSAPAAQNGKTSTVAPMNGRPNITPAVPTVTTPPVARGSSIVNGGADHARKSSVTISANAPVGHIANGGPAGGPKGIQFGFNESPAIAHSTPQAGGPAPIPIPGSGNPRIQSPAHSPSPIPQMPQQSGGGQRAPSIPQAPVTFGSFPGDNDRHMKQHNQVAMGQSPHVRRDSQASTHGEGIGHGGPAHGRGGYQGQGRGRGNFNPQYNNSNMGYPPNRNFSGPNAGRGGMQPYHQGRGGMQQFPNSPQPHRASPATTPAMPHVTPTMQPAALAAGAQPYHYPGMNPAIPPYSHQVNPHSINSDHPTFKTHKKNKAGRRDSEKAHHLRAPNASQRHTSMEPTQRPRRQSKRWDSAADCYQNVNGGPPSPENSDGVPPSYHFQPGRPVPMFAPHLMGPIDLSPESGTFEKLLTANKMQMGAPYGMPPPMDGYRMNYQYPPQPMNHYMPQPSQFAPAPHQGFVPSYGPGQATAQPMSRNASQVSDRPASSTGPAQPAPAIAQGTPQQRPAQAAPAIVSSPAFSRPPKKSAAIVIKDSEGKVVDLTAAMKAPGSPAPPIQPSKTPPAIVSTPTPPPKPSTPSHGRTDSASTGKTAEQVRNEFMNLVRKQADTPSEEKAKEEEEGVKAAEDKAAADKAAEEAAAEEKAAAEKAAAEEKAKEEARLQAEKAAEQAKAEEAKAKEKAEADAKAKAEAEAAAEAAKVPEPKEDKQPAAPKESEEDEMERMIREMEEEDARREKEQEEISAKKKAQKEEEKKRADAAKLNSADNDKKLREQEAEMERLEEERERRRKEGEAKGEKATSVSDLLSKPMSALKLADKESTEKASTDATTKLGAADKARSKPAALNLAPLKTTPVEAPQPSAALQSLRSARFLQNVDHTIYPAGIASPNPALNAAVHKKGKIFKYDAQFLLQFQQVFTEQPSMEFHQQVKSLIGDSDGSRSASARTPGAGSGRQNSRAGASSAFPSGGAMGQFGAAKTLPPGTTSAERFAMSQGNTPRPAMGSMGGFNRGGVFPGQMSRTPSSNAVGLPSPRAGSRRGGGSKRDFGSAKAEAQAAKTMPLTQGQDLKPITVSASGWKPSSVGNKAAQAPTAVAQGGHMDPGMVQRKVKAALNKMTPENFQKISDQILAIAAQSKNEPDGRTLRQVIQLTFEKATDEAHWASMYAKFCKCMLENMSADIRDESILDKAGNVVSGGALFRKYLLNRCQEEFERGWKVDLPQPKEGEDKKATEAALLSDEYYIAAAAKRRGLGLVQFIGELYKLGMLTERIMHECVRKLLEFTGVPDEAEIESLTKLLKTIGGNLDSTEKGRQFMSAYFARIDGIVQLEGLPSRLMFMLMDIIDLRKAGWVSKEANKGPKTLEEVRAEAEAAAAQKAAESARNHQRGPPGGGRPMGGRGESRNFSYNNAPPSNQVGMDDLRRLKGSSSRTSSQNPSFGPTSMFNSRSNSGRTRLGGPGGAFGRAAEDSGASSRTGTPPVRDRDSVAHTNAFGLLADTGDHPGSPPSAHASPALPKATLDTVAAGNSKKE</sequence>
<feature type="domain" description="MIF4G" evidence="9">
    <location>
        <begin position="1154"/>
        <end position="1396"/>
    </location>
</feature>
<evidence type="ECO:0000256" key="2">
    <source>
        <dbReference type="ARBA" id="ARBA00005775"/>
    </source>
</evidence>
<evidence type="ECO:0000256" key="6">
    <source>
        <dbReference type="ARBA" id="ARBA00022884"/>
    </source>
</evidence>
<dbReference type="SUPFAM" id="SSF48371">
    <property type="entry name" value="ARM repeat"/>
    <property type="match status" value="1"/>
</dbReference>
<keyword evidence="3" id="KW-0963">Cytoplasm</keyword>
<comment type="caution">
    <text evidence="10">The sequence shown here is derived from an EMBL/GenBank/DDBJ whole genome shotgun (WGS) entry which is preliminary data.</text>
</comment>